<dbReference type="EMBL" id="JFHC01000208">
    <property type="protein sequence ID" value="KDR37573.1"/>
    <property type="molecule type" value="Genomic_DNA"/>
</dbReference>
<dbReference type="InterPro" id="IPR013762">
    <property type="entry name" value="Integrase-like_cat_sf"/>
</dbReference>
<keyword evidence="7" id="KW-1185">Reference proteome</keyword>
<dbReference type="GO" id="GO:0003677">
    <property type="term" value="F:DNA binding"/>
    <property type="evidence" value="ECO:0007669"/>
    <property type="project" value="UniProtKB-KW"/>
</dbReference>
<dbReference type="Gene3D" id="1.10.443.10">
    <property type="entry name" value="Intergrase catalytic core"/>
    <property type="match status" value="1"/>
</dbReference>
<protein>
    <submittedName>
        <fullName evidence="6">Integrase</fullName>
    </submittedName>
</protein>
<dbReference type="Gene3D" id="1.10.150.130">
    <property type="match status" value="1"/>
</dbReference>
<dbReference type="Gene3D" id="3.30.160.60">
    <property type="entry name" value="Classic Zinc Finger"/>
    <property type="match status" value="1"/>
</dbReference>
<organism evidence="6 7">
    <name type="scientific">Caballeronia glathei</name>
    <dbReference type="NCBI Taxonomy" id="60547"/>
    <lineage>
        <taxon>Bacteria</taxon>
        <taxon>Pseudomonadati</taxon>
        <taxon>Pseudomonadota</taxon>
        <taxon>Betaproteobacteria</taxon>
        <taxon>Burkholderiales</taxon>
        <taxon>Burkholderiaceae</taxon>
        <taxon>Caballeronia</taxon>
    </lineage>
</organism>
<dbReference type="RefSeq" id="WP_035931539.1">
    <property type="nucleotide sequence ID" value="NZ_CADFFX010000020.1"/>
</dbReference>
<evidence type="ECO:0000313" key="7">
    <source>
        <dbReference type="Proteomes" id="UP000027466"/>
    </source>
</evidence>
<evidence type="ECO:0000256" key="2">
    <source>
        <dbReference type="ARBA" id="ARBA00022908"/>
    </source>
</evidence>
<dbReference type="InterPro" id="IPR010998">
    <property type="entry name" value="Integrase_recombinase_N"/>
</dbReference>
<sequence length="371" mass="42315">MAARRREAKRRNWPARLNQNGAGYFYWRDPDTKKNHGLGRDQARAFAEARAANLAVEQRRGTKSLAQKILEPEGKTLDVWTGEYETIYKETRKPTEATMKTVQAGIRAVRKCPFLGKNLRSIRTEEVAEFISSAAESRSPQMAVLIRKTLLDMFREAEIKGLIDNGTNPVKVTRIPDFEVERSRLTLDQFRTVYEAALTMDPWIARSIELAMVTAQRREDVANMQFGDVKDGFLFVSQEKTKVKLRIPVTVRLDAIGLSLDDVVKRCRDNAVSKWMLHHNRPLLIRKPGDPVGKDALTKAFQKVREKAKITWEEGRTAPSFHELRSLAARLYTEQHGEDFAQAILGHKSANMTAMYRDTRGAEWTEVKLTG</sequence>
<dbReference type="InterPro" id="IPR011010">
    <property type="entry name" value="DNA_brk_join_enz"/>
</dbReference>
<keyword evidence="3" id="KW-0238">DNA-binding</keyword>
<dbReference type="AlphaFoldDB" id="A0A069PA75"/>
<dbReference type="SUPFAM" id="SSF54171">
    <property type="entry name" value="DNA-binding domain"/>
    <property type="match status" value="1"/>
</dbReference>
<keyword evidence="2" id="KW-0229">DNA integration</keyword>
<dbReference type="Pfam" id="PF09003">
    <property type="entry name" value="Arm-DNA-bind_1"/>
    <property type="match status" value="1"/>
</dbReference>
<dbReference type="PANTHER" id="PTHR30349:SF64">
    <property type="entry name" value="PROPHAGE INTEGRASE INTD-RELATED"/>
    <property type="match status" value="1"/>
</dbReference>
<accession>A0A069PA75</accession>
<reference evidence="6 7" key="1">
    <citation type="submission" date="2014-03" db="EMBL/GenBank/DDBJ databases">
        <title>Draft Genome Sequences of Four Burkholderia Strains.</title>
        <authorList>
            <person name="Liu X.Y."/>
            <person name="Li C.X."/>
            <person name="Xu J.H."/>
        </authorList>
    </citation>
    <scope>NUCLEOTIDE SEQUENCE [LARGE SCALE GENOMIC DNA]</scope>
    <source>
        <strain evidence="6 7">DSM 50014</strain>
    </source>
</reference>
<dbReference type="STRING" id="60547.GCA_000751215_02979"/>
<proteinExistence type="inferred from homology"/>
<name>A0A069PA75_9BURK</name>
<evidence type="ECO:0000256" key="3">
    <source>
        <dbReference type="ARBA" id="ARBA00023125"/>
    </source>
</evidence>
<dbReference type="InterPro" id="IPR050090">
    <property type="entry name" value="Tyrosine_recombinase_XerCD"/>
</dbReference>
<dbReference type="GO" id="GO:0006310">
    <property type="term" value="P:DNA recombination"/>
    <property type="evidence" value="ECO:0007669"/>
    <property type="project" value="UniProtKB-KW"/>
</dbReference>
<gene>
    <name evidence="6" type="ORF">BG61_13595</name>
</gene>
<keyword evidence="4" id="KW-0233">DNA recombination</keyword>
<dbReference type="Proteomes" id="UP000027466">
    <property type="component" value="Unassembled WGS sequence"/>
</dbReference>
<feature type="domain" description="Tyr recombinase" evidence="5">
    <location>
        <begin position="180"/>
        <end position="369"/>
    </location>
</feature>
<comment type="similarity">
    <text evidence="1">Belongs to the 'phage' integrase family.</text>
</comment>
<dbReference type="InterPro" id="IPR016177">
    <property type="entry name" value="DNA-bd_dom_sf"/>
</dbReference>
<dbReference type="Pfam" id="PF00589">
    <property type="entry name" value="Phage_integrase"/>
    <property type="match status" value="1"/>
</dbReference>
<dbReference type="SUPFAM" id="SSF56349">
    <property type="entry name" value="DNA breaking-rejoining enzymes"/>
    <property type="match status" value="1"/>
</dbReference>
<evidence type="ECO:0000256" key="4">
    <source>
        <dbReference type="ARBA" id="ARBA00023172"/>
    </source>
</evidence>
<dbReference type="GO" id="GO:0008907">
    <property type="term" value="F:integrase activity"/>
    <property type="evidence" value="ECO:0007669"/>
    <property type="project" value="InterPro"/>
</dbReference>
<dbReference type="InterPro" id="IPR015094">
    <property type="entry name" value="Integrase_lambda-typ_DNA-bd_N"/>
</dbReference>
<evidence type="ECO:0000313" key="6">
    <source>
        <dbReference type="EMBL" id="KDR37573.1"/>
    </source>
</evidence>
<dbReference type="InterPro" id="IPR002104">
    <property type="entry name" value="Integrase_catalytic"/>
</dbReference>
<dbReference type="PROSITE" id="PS51898">
    <property type="entry name" value="TYR_RECOMBINASE"/>
    <property type="match status" value="1"/>
</dbReference>
<evidence type="ECO:0000259" key="5">
    <source>
        <dbReference type="PROSITE" id="PS51898"/>
    </source>
</evidence>
<dbReference type="PANTHER" id="PTHR30349">
    <property type="entry name" value="PHAGE INTEGRASE-RELATED"/>
    <property type="match status" value="1"/>
</dbReference>
<comment type="caution">
    <text evidence="6">The sequence shown here is derived from an EMBL/GenBank/DDBJ whole genome shotgun (WGS) entry which is preliminary data.</text>
</comment>
<evidence type="ECO:0000256" key="1">
    <source>
        <dbReference type="ARBA" id="ARBA00008857"/>
    </source>
</evidence>